<proteinExistence type="predicted"/>
<name>A0A249A0M8_MANHA</name>
<organism evidence="1 2">
    <name type="scientific">Mannheimia haemolytica</name>
    <name type="common">Pasteurella haemolytica</name>
    <dbReference type="NCBI Taxonomy" id="75985"/>
    <lineage>
        <taxon>Bacteria</taxon>
        <taxon>Pseudomonadati</taxon>
        <taxon>Pseudomonadota</taxon>
        <taxon>Gammaproteobacteria</taxon>
        <taxon>Pasteurellales</taxon>
        <taxon>Pasteurellaceae</taxon>
        <taxon>Mannheimia</taxon>
    </lineage>
</organism>
<dbReference type="PANTHER" id="PTHR46118:SF4">
    <property type="entry name" value="PROTEIN ABHD11"/>
    <property type="match status" value="1"/>
</dbReference>
<gene>
    <name evidence="1" type="primary">ybfF</name>
    <name evidence="1" type="ORF">NCTC10638_02446</name>
</gene>
<dbReference type="Pfam" id="PF00561">
    <property type="entry name" value="Abhydrolase_1"/>
    <property type="match status" value="1"/>
</dbReference>
<sequence>MNNDIYMTEKSQLNFNYQPSNNHANAQTMIFLHGLFGDLNNLGAIAKPFAERYSILMVDLRNHGRSFHSDEMNYALIAQDLAQLLTELNIQNAIVVGHSMGGKSAMALAAFAPELVEKLVVIDIAPVTYTQNRHQQVMAALFAVKEAKPQNRQQAKAIMAEYIRDEGVQQFMLKSFDAQSEQSFRFNLQALKDNYQNVMGWQQVFVDKPTLFIKGALSDYIQAEHTQTILAQFPQAKSFIVANADHWVHAEKTGTVVRAINKFLEK</sequence>
<dbReference type="InterPro" id="IPR029058">
    <property type="entry name" value="AB_hydrolase_fold"/>
</dbReference>
<protein>
    <submittedName>
        <fullName evidence="1">Esterase ybfF</fullName>
        <ecNumber evidence="1">3.1.-.-</ecNumber>
    </submittedName>
</protein>
<dbReference type="Gene3D" id="3.40.50.1820">
    <property type="entry name" value="alpha/beta hydrolase"/>
    <property type="match status" value="1"/>
</dbReference>
<accession>A0A249A0M8</accession>
<keyword evidence="1" id="KW-0378">Hydrolase</keyword>
<evidence type="ECO:0000313" key="2">
    <source>
        <dbReference type="Proteomes" id="UP000254802"/>
    </source>
</evidence>
<dbReference type="InterPro" id="IPR000073">
    <property type="entry name" value="AB_hydrolase_1"/>
</dbReference>
<dbReference type="STRING" id="75985.WC39_08495"/>
<dbReference type="PANTHER" id="PTHR46118">
    <property type="entry name" value="PROTEIN ABHD11"/>
    <property type="match status" value="1"/>
</dbReference>
<reference evidence="1 2" key="1">
    <citation type="submission" date="2018-06" db="EMBL/GenBank/DDBJ databases">
        <authorList>
            <consortium name="Pathogen Informatics"/>
            <person name="Doyle S."/>
        </authorList>
    </citation>
    <scope>NUCLEOTIDE SEQUENCE [LARGE SCALE GENOMIC DNA]</scope>
    <source>
        <strain evidence="1 2">NCTC10638</strain>
    </source>
</reference>
<dbReference type="EC" id="3.1.-.-" evidence="1"/>
<dbReference type="GO" id="GO:0016787">
    <property type="term" value="F:hydrolase activity"/>
    <property type="evidence" value="ECO:0007669"/>
    <property type="project" value="UniProtKB-KW"/>
</dbReference>
<dbReference type="AlphaFoldDB" id="A0A249A0M8"/>
<evidence type="ECO:0000313" key="1">
    <source>
        <dbReference type="EMBL" id="STY61237.1"/>
    </source>
</evidence>
<dbReference type="PRINTS" id="PR00111">
    <property type="entry name" value="ABHYDROLASE"/>
</dbReference>
<dbReference type="EMBL" id="UGPN01000002">
    <property type="protein sequence ID" value="STY61237.1"/>
    <property type="molecule type" value="Genomic_DNA"/>
</dbReference>
<dbReference type="Proteomes" id="UP000254802">
    <property type="component" value="Unassembled WGS sequence"/>
</dbReference>
<dbReference type="SUPFAM" id="SSF53474">
    <property type="entry name" value="alpha/beta-Hydrolases"/>
    <property type="match status" value="1"/>
</dbReference>